<evidence type="ECO:0000313" key="16">
    <source>
        <dbReference type="EMBL" id="CAF1322974.1"/>
    </source>
</evidence>
<dbReference type="EMBL" id="CAJNOI010000108">
    <property type="protein sequence ID" value="CAF1072434.1"/>
    <property type="molecule type" value="Genomic_DNA"/>
</dbReference>
<evidence type="ECO:0000256" key="5">
    <source>
        <dbReference type="ARBA" id="ARBA00022771"/>
    </source>
</evidence>
<evidence type="ECO:0000256" key="7">
    <source>
        <dbReference type="ARBA" id="ARBA00022989"/>
    </source>
</evidence>
<keyword evidence="4" id="KW-0479">Metal-binding</keyword>
<dbReference type="CDD" id="cd16553">
    <property type="entry name" value="RING-HC_RNF170"/>
    <property type="match status" value="1"/>
</dbReference>
<evidence type="ECO:0000256" key="9">
    <source>
        <dbReference type="ARBA" id="ARBA00030110"/>
    </source>
</evidence>
<evidence type="ECO:0000256" key="6">
    <source>
        <dbReference type="ARBA" id="ARBA00022833"/>
    </source>
</evidence>
<dbReference type="PROSITE" id="PS00518">
    <property type="entry name" value="ZF_RING_1"/>
    <property type="match status" value="1"/>
</dbReference>
<feature type="transmembrane region" description="Helical" evidence="13">
    <location>
        <begin position="243"/>
        <end position="264"/>
    </location>
</feature>
<dbReference type="GO" id="GO:0016567">
    <property type="term" value="P:protein ubiquitination"/>
    <property type="evidence" value="ECO:0007669"/>
    <property type="project" value="UniProtKB-UniPathway"/>
</dbReference>
<dbReference type="InterPro" id="IPR017907">
    <property type="entry name" value="Znf_RING_CS"/>
</dbReference>
<evidence type="ECO:0000256" key="3">
    <source>
        <dbReference type="ARBA" id="ARBA00022692"/>
    </source>
</evidence>
<dbReference type="UniPathway" id="UPA00143"/>
<dbReference type="GO" id="GO:0012505">
    <property type="term" value="C:endomembrane system"/>
    <property type="evidence" value="ECO:0007669"/>
    <property type="project" value="UniProtKB-SubCell"/>
</dbReference>
<sequence>MPWFWPFKQHDEIHTPDRSSLIDGISDDILLLLFFVACLIGLWIYYSRRHRSNTIHPENRQDVELIRQRSEEQGDTNNRPTSSSSASRAGRSRQDTCPICLSEPTALTVETNCGHLFCGKCIITFWKFQSNWMSGLKCPVCRQQVTVLLTCFTAEEQASADSTDRQMVVTSVKDFNKRFSGAPRTWLEIFHDIPVLVPHLIRQIFTAQGLTLAYRLRTIVIFIGVILYVISPLDILPESVLGIFGLLDDFFIVLCTALYVVVAFRQNLAHG</sequence>
<dbReference type="GO" id="GO:0061630">
    <property type="term" value="F:ubiquitin protein ligase activity"/>
    <property type="evidence" value="ECO:0007669"/>
    <property type="project" value="InterPro"/>
</dbReference>
<name>A0A815FAT8_9BILA</name>
<feature type="transmembrane region" description="Helical" evidence="13">
    <location>
        <begin position="29"/>
        <end position="46"/>
    </location>
</feature>
<dbReference type="Gene3D" id="3.30.40.10">
    <property type="entry name" value="Zinc/RING finger domain, C3HC4 (zinc finger)"/>
    <property type="match status" value="1"/>
</dbReference>
<evidence type="ECO:0000256" key="4">
    <source>
        <dbReference type="ARBA" id="ARBA00022723"/>
    </source>
</evidence>
<dbReference type="InterPro" id="IPR018957">
    <property type="entry name" value="Znf_C3HC4_RING-type"/>
</dbReference>
<dbReference type="InterPro" id="IPR013083">
    <property type="entry name" value="Znf_RING/FYVE/PHD"/>
</dbReference>
<dbReference type="OrthoDB" id="9049620at2759"/>
<organism evidence="16 17">
    <name type="scientific">Adineta steineri</name>
    <dbReference type="NCBI Taxonomy" id="433720"/>
    <lineage>
        <taxon>Eukaryota</taxon>
        <taxon>Metazoa</taxon>
        <taxon>Spiralia</taxon>
        <taxon>Gnathifera</taxon>
        <taxon>Rotifera</taxon>
        <taxon>Eurotatoria</taxon>
        <taxon>Bdelloidea</taxon>
        <taxon>Adinetida</taxon>
        <taxon>Adinetidae</taxon>
        <taxon>Adineta</taxon>
    </lineage>
</organism>
<evidence type="ECO:0000313" key="17">
    <source>
        <dbReference type="Proteomes" id="UP000663832"/>
    </source>
</evidence>
<dbReference type="InterPro" id="IPR010652">
    <property type="entry name" value="DUF1232"/>
</dbReference>
<evidence type="ECO:0000256" key="13">
    <source>
        <dbReference type="SAM" id="Phobius"/>
    </source>
</evidence>
<keyword evidence="8 13" id="KW-0472">Membrane</keyword>
<feature type="region of interest" description="Disordered" evidence="12">
    <location>
        <begin position="70"/>
        <end position="91"/>
    </location>
</feature>
<keyword evidence="3 13" id="KW-0812">Transmembrane</keyword>
<reference evidence="16" key="1">
    <citation type="submission" date="2021-02" db="EMBL/GenBank/DDBJ databases">
        <authorList>
            <person name="Nowell W R."/>
        </authorList>
    </citation>
    <scope>NUCLEOTIDE SEQUENCE</scope>
</reference>
<dbReference type="Proteomes" id="UP000663877">
    <property type="component" value="Unassembled WGS sequence"/>
</dbReference>
<dbReference type="Pfam" id="PF06803">
    <property type="entry name" value="DUF1232"/>
    <property type="match status" value="1"/>
</dbReference>
<dbReference type="PANTHER" id="PTHR22894:SF5">
    <property type="entry name" value="RING-TYPE DOMAIN-CONTAINING PROTEIN"/>
    <property type="match status" value="1"/>
</dbReference>
<dbReference type="EMBL" id="CAJNOM010000287">
    <property type="protein sequence ID" value="CAF1322974.1"/>
    <property type="molecule type" value="Genomic_DNA"/>
</dbReference>
<dbReference type="InterPro" id="IPR001841">
    <property type="entry name" value="Znf_RING"/>
</dbReference>
<dbReference type="SUPFAM" id="SSF57850">
    <property type="entry name" value="RING/U-box"/>
    <property type="match status" value="1"/>
</dbReference>
<dbReference type="Proteomes" id="UP000663832">
    <property type="component" value="Unassembled WGS sequence"/>
</dbReference>
<comment type="caution">
    <text evidence="16">The sequence shown here is derived from an EMBL/GenBank/DDBJ whole genome shotgun (WGS) entry which is preliminary data.</text>
</comment>
<gene>
    <name evidence="15" type="ORF">BJG266_LOCUS19785</name>
    <name evidence="16" type="ORF">QVE165_LOCUS32449</name>
</gene>
<dbReference type="GO" id="GO:0008270">
    <property type="term" value="F:zinc ion binding"/>
    <property type="evidence" value="ECO:0007669"/>
    <property type="project" value="UniProtKB-KW"/>
</dbReference>
<keyword evidence="17" id="KW-1185">Reference proteome</keyword>
<comment type="subcellular location">
    <subcellularLocation>
        <location evidence="1">Endomembrane system</location>
        <topology evidence="1">Multi-pass membrane protein</topology>
    </subcellularLocation>
</comment>
<evidence type="ECO:0000256" key="12">
    <source>
        <dbReference type="SAM" id="MobiDB-lite"/>
    </source>
</evidence>
<evidence type="ECO:0000256" key="10">
    <source>
        <dbReference type="ARBA" id="ARBA00031107"/>
    </source>
</evidence>
<evidence type="ECO:0000256" key="8">
    <source>
        <dbReference type="ARBA" id="ARBA00023136"/>
    </source>
</evidence>
<evidence type="ECO:0000256" key="1">
    <source>
        <dbReference type="ARBA" id="ARBA00004127"/>
    </source>
</evidence>
<dbReference type="Pfam" id="PF00097">
    <property type="entry name" value="zf-C3HC4"/>
    <property type="match status" value="1"/>
</dbReference>
<keyword evidence="6" id="KW-0862">Zinc</keyword>
<protein>
    <recommendedName>
        <fullName evidence="2">E3 ubiquitin-protein ligase RNF170</fullName>
    </recommendedName>
    <alternativeName>
        <fullName evidence="10">RING finger protein 170</fullName>
    </alternativeName>
    <alternativeName>
        <fullName evidence="9">RING-type E3 ubiquitin transferase RNF170</fullName>
    </alternativeName>
</protein>
<dbReference type="PROSITE" id="PS50089">
    <property type="entry name" value="ZF_RING_2"/>
    <property type="match status" value="1"/>
</dbReference>
<feature type="transmembrane region" description="Helical" evidence="13">
    <location>
        <begin position="212"/>
        <end position="231"/>
    </location>
</feature>
<dbReference type="AlphaFoldDB" id="A0A815FAT8"/>
<evidence type="ECO:0000313" key="15">
    <source>
        <dbReference type="EMBL" id="CAF1072434.1"/>
    </source>
</evidence>
<dbReference type="PANTHER" id="PTHR22894">
    <property type="entry name" value="RING-TYPE DOMAIN-CONTAINING PROTEIN"/>
    <property type="match status" value="1"/>
</dbReference>
<proteinExistence type="predicted"/>
<evidence type="ECO:0000256" key="2">
    <source>
        <dbReference type="ARBA" id="ARBA00014068"/>
    </source>
</evidence>
<evidence type="ECO:0000256" key="11">
    <source>
        <dbReference type="PROSITE-ProRule" id="PRU00175"/>
    </source>
</evidence>
<evidence type="ECO:0000259" key="14">
    <source>
        <dbReference type="PROSITE" id="PS50089"/>
    </source>
</evidence>
<feature type="domain" description="RING-type" evidence="14">
    <location>
        <begin position="97"/>
        <end position="142"/>
    </location>
</feature>
<dbReference type="InterPro" id="IPR038896">
    <property type="entry name" value="RNF170"/>
</dbReference>
<accession>A0A815FAT8</accession>
<keyword evidence="7 13" id="KW-1133">Transmembrane helix</keyword>
<keyword evidence="5 11" id="KW-0863">Zinc-finger</keyword>
<dbReference type="SMART" id="SM00184">
    <property type="entry name" value="RING"/>
    <property type="match status" value="1"/>
</dbReference>